<dbReference type="GO" id="GO:0015297">
    <property type="term" value="F:antiporter activity"/>
    <property type="evidence" value="ECO:0007669"/>
    <property type="project" value="InterPro"/>
</dbReference>
<feature type="transmembrane region" description="Helical" evidence="10">
    <location>
        <begin position="364"/>
        <end position="382"/>
    </location>
</feature>
<dbReference type="RefSeq" id="WP_330385946.1">
    <property type="nucleotide sequence ID" value="NZ_FOJI01000003.1"/>
</dbReference>
<comment type="similarity">
    <text evidence="2">Belongs to the multi antimicrobial extrusion (MATE) (TC 2.A.66.1) family. MepA subfamily.</text>
</comment>
<feature type="transmembrane region" description="Helical" evidence="10">
    <location>
        <begin position="321"/>
        <end position="344"/>
    </location>
</feature>
<organism evidence="11 12">
    <name type="scientific">[Clostridium] fimetarium</name>
    <dbReference type="NCBI Taxonomy" id="99656"/>
    <lineage>
        <taxon>Bacteria</taxon>
        <taxon>Bacillati</taxon>
        <taxon>Bacillota</taxon>
        <taxon>Clostridia</taxon>
        <taxon>Lachnospirales</taxon>
        <taxon>Lachnospiraceae</taxon>
    </lineage>
</organism>
<feature type="transmembrane region" description="Helical" evidence="10">
    <location>
        <begin position="176"/>
        <end position="195"/>
    </location>
</feature>
<dbReference type="CDD" id="cd13143">
    <property type="entry name" value="MATE_MepA_like"/>
    <property type="match status" value="1"/>
</dbReference>
<feature type="transmembrane region" description="Helical" evidence="10">
    <location>
        <begin position="394"/>
        <end position="414"/>
    </location>
</feature>
<evidence type="ECO:0000256" key="7">
    <source>
        <dbReference type="ARBA" id="ARBA00022989"/>
    </source>
</evidence>
<sequence length="451" mass="49227">MNEIDYKEINDFSKGNILAHMLRLAGPMTLAQLVNVLYNIVDRIYIGMLPENATLAMTGLGICLPICTIAIAFANLIGMGGAPLFSIQRGAGNDDEAESILGNSFVLLIIFGILLSIVGFIVKKPMLYLLGASDATFGYANSYISIYLIGTIFVTLSLGLNSFINAQGFAKMGMMTVAIGAVVNIILDPILIFGANMGVEGAALATIISQMIASIWTLKFLFGKRTIVKIKRSKLKLKMKRIMGIMGLGLSGFTMSITNSAVQMVCNANLQTYGGDIYIGAMTVINSIREIVMMPIQGITGSAQPIISFNYGAKRNDRVKLAIKYMAIALLVFTAVAWVTMLVFTKQFIMIFNRDLELIRVGVPAMNIYFFGFFMMAFQFIGQSTFTALGKSKQAVFFSILRKGIIVIPLIYILPQVGFGVNGIFLAEPISNFIGGIACFSTMYYIVYKRL</sequence>
<keyword evidence="4" id="KW-0813">Transport</keyword>
<comment type="subcellular location">
    <subcellularLocation>
        <location evidence="1">Cell membrane</location>
        <topology evidence="1">Multi-pass membrane protein</topology>
    </subcellularLocation>
</comment>
<reference evidence="11 12" key="1">
    <citation type="submission" date="2016-10" db="EMBL/GenBank/DDBJ databases">
        <authorList>
            <person name="de Groot N.N."/>
        </authorList>
    </citation>
    <scope>NUCLEOTIDE SEQUENCE [LARGE SCALE GENOMIC DNA]</scope>
    <source>
        <strain evidence="11 12">DSM 9179</strain>
    </source>
</reference>
<feature type="transmembrane region" description="Helical" evidence="10">
    <location>
        <begin position="21"/>
        <end position="41"/>
    </location>
</feature>
<evidence type="ECO:0000256" key="2">
    <source>
        <dbReference type="ARBA" id="ARBA00008417"/>
    </source>
</evidence>
<feature type="transmembrane region" description="Helical" evidence="10">
    <location>
        <begin position="100"/>
        <end position="122"/>
    </location>
</feature>
<dbReference type="InterPro" id="IPR045070">
    <property type="entry name" value="MATE_MepA-like"/>
</dbReference>
<keyword evidence="7 10" id="KW-1133">Transmembrane helix</keyword>
<evidence type="ECO:0000256" key="8">
    <source>
        <dbReference type="ARBA" id="ARBA00023136"/>
    </source>
</evidence>
<dbReference type="STRING" id="99656.SAMN05421659_103206"/>
<dbReference type="Pfam" id="PF01554">
    <property type="entry name" value="MatE"/>
    <property type="match status" value="2"/>
</dbReference>
<evidence type="ECO:0000256" key="5">
    <source>
        <dbReference type="ARBA" id="ARBA00022475"/>
    </source>
</evidence>
<evidence type="ECO:0000313" key="11">
    <source>
        <dbReference type="EMBL" id="SEW02262.1"/>
    </source>
</evidence>
<dbReference type="InterPro" id="IPR051327">
    <property type="entry name" value="MATE_MepA_subfamily"/>
</dbReference>
<keyword evidence="6 10" id="KW-0812">Transmembrane</keyword>
<feature type="transmembrane region" description="Helical" evidence="10">
    <location>
        <begin position="201"/>
        <end position="222"/>
    </location>
</feature>
<keyword evidence="8 10" id="KW-0472">Membrane</keyword>
<evidence type="ECO:0000256" key="4">
    <source>
        <dbReference type="ARBA" id="ARBA00022448"/>
    </source>
</evidence>
<evidence type="ECO:0000256" key="10">
    <source>
        <dbReference type="SAM" id="Phobius"/>
    </source>
</evidence>
<dbReference type="PANTHER" id="PTHR43823:SF3">
    <property type="entry name" value="MULTIDRUG EXPORT PROTEIN MEPA"/>
    <property type="match status" value="1"/>
</dbReference>
<protein>
    <recommendedName>
        <fullName evidence="3">Multidrug export protein MepA</fullName>
    </recommendedName>
</protein>
<dbReference type="PANTHER" id="PTHR43823">
    <property type="entry name" value="SPORULATION PROTEIN YKVU"/>
    <property type="match status" value="1"/>
</dbReference>
<dbReference type="InterPro" id="IPR048279">
    <property type="entry name" value="MdtK-like"/>
</dbReference>
<evidence type="ECO:0000313" key="12">
    <source>
        <dbReference type="Proteomes" id="UP000199701"/>
    </source>
</evidence>
<name>A0A1I0NLQ9_9FIRM</name>
<evidence type="ECO:0000256" key="1">
    <source>
        <dbReference type="ARBA" id="ARBA00004651"/>
    </source>
</evidence>
<feature type="transmembrane region" description="Helical" evidence="10">
    <location>
        <begin position="53"/>
        <end position="79"/>
    </location>
</feature>
<dbReference type="Proteomes" id="UP000199701">
    <property type="component" value="Unassembled WGS sequence"/>
</dbReference>
<evidence type="ECO:0000256" key="3">
    <source>
        <dbReference type="ARBA" id="ARBA00022106"/>
    </source>
</evidence>
<dbReference type="GO" id="GO:0046677">
    <property type="term" value="P:response to antibiotic"/>
    <property type="evidence" value="ECO:0007669"/>
    <property type="project" value="UniProtKB-KW"/>
</dbReference>
<feature type="transmembrane region" description="Helical" evidence="10">
    <location>
        <begin position="426"/>
        <end position="447"/>
    </location>
</feature>
<keyword evidence="12" id="KW-1185">Reference proteome</keyword>
<keyword evidence="5" id="KW-1003">Cell membrane</keyword>
<dbReference type="GO" id="GO:0005886">
    <property type="term" value="C:plasma membrane"/>
    <property type="evidence" value="ECO:0007669"/>
    <property type="project" value="UniProtKB-SubCell"/>
</dbReference>
<keyword evidence="9" id="KW-0046">Antibiotic resistance</keyword>
<proteinExistence type="inferred from homology"/>
<dbReference type="InterPro" id="IPR002528">
    <property type="entry name" value="MATE_fam"/>
</dbReference>
<feature type="transmembrane region" description="Helical" evidence="10">
    <location>
        <begin position="242"/>
        <end position="265"/>
    </location>
</feature>
<evidence type="ECO:0000256" key="6">
    <source>
        <dbReference type="ARBA" id="ARBA00022692"/>
    </source>
</evidence>
<dbReference type="EMBL" id="FOJI01000003">
    <property type="protein sequence ID" value="SEW02262.1"/>
    <property type="molecule type" value="Genomic_DNA"/>
</dbReference>
<evidence type="ECO:0000256" key="9">
    <source>
        <dbReference type="ARBA" id="ARBA00023251"/>
    </source>
</evidence>
<gene>
    <name evidence="11" type="ORF">SAMN05421659_103206</name>
</gene>
<feature type="transmembrane region" description="Helical" evidence="10">
    <location>
        <begin position="142"/>
        <end position="164"/>
    </location>
</feature>
<dbReference type="AlphaFoldDB" id="A0A1I0NLQ9"/>
<dbReference type="PIRSF" id="PIRSF006603">
    <property type="entry name" value="DinF"/>
    <property type="match status" value="1"/>
</dbReference>
<dbReference type="NCBIfam" id="TIGR00797">
    <property type="entry name" value="matE"/>
    <property type="match status" value="1"/>
</dbReference>
<accession>A0A1I0NLQ9</accession>
<dbReference type="GO" id="GO:0042910">
    <property type="term" value="F:xenobiotic transmembrane transporter activity"/>
    <property type="evidence" value="ECO:0007669"/>
    <property type="project" value="InterPro"/>
</dbReference>